<evidence type="ECO:0000256" key="1">
    <source>
        <dbReference type="SAM" id="Phobius"/>
    </source>
</evidence>
<dbReference type="STRING" id="1499688.BN000_04810"/>
<proteinExistence type="predicted"/>
<evidence type="ECO:0000313" key="2">
    <source>
        <dbReference type="EMBL" id="CRK84760.1"/>
    </source>
</evidence>
<organism evidence="2 3">
    <name type="scientific">Neobacillus massiliamazoniensis</name>
    <dbReference type="NCBI Taxonomy" id="1499688"/>
    <lineage>
        <taxon>Bacteria</taxon>
        <taxon>Bacillati</taxon>
        <taxon>Bacillota</taxon>
        <taxon>Bacilli</taxon>
        <taxon>Bacillales</taxon>
        <taxon>Bacillaceae</taxon>
        <taxon>Neobacillus</taxon>
    </lineage>
</organism>
<keyword evidence="1" id="KW-1133">Transmembrane helix</keyword>
<dbReference type="OrthoDB" id="10006830at2"/>
<name>A0A0U1P3F7_9BACI</name>
<dbReference type="AlphaFoldDB" id="A0A0U1P3F7"/>
<sequence length="77" mass="8510">MILLFFLALVGLILGTVGFLYQRKAINKLIKKEQPVDTKNIENKHLLKQILIGAGSMILGSVFLLIALILSLLPHNS</sequence>
<dbReference type="RefSeq" id="WP_090639007.1">
    <property type="nucleotide sequence ID" value="NZ_CVRB01000005.1"/>
</dbReference>
<keyword evidence="1" id="KW-0472">Membrane</keyword>
<feature type="transmembrane region" description="Helical" evidence="1">
    <location>
        <begin position="46"/>
        <end position="73"/>
    </location>
</feature>
<reference evidence="3" key="1">
    <citation type="submission" date="2015-05" db="EMBL/GenBank/DDBJ databases">
        <authorList>
            <person name="Urmite Genomes"/>
        </authorList>
    </citation>
    <scope>NUCLEOTIDE SEQUENCE [LARGE SCALE GENOMIC DNA]</scope>
    <source>
        <strain evidence="3">LF1</strain>
    </source>
</reference>
<keyword evidence="3" id="KW-1185">Reference proteome</keyword>
<keyword evidence="1" id="KW-0812">Transmembrane</keyword>
<dbReference type="EMBL" id="CVRB01000005">
    <property type="protein sequence ID" value="CRK84760.1"/>
    <property type="molecule type" value="Genomic_DNA"/>
</dbReference>
<evidence type="ECO:0000313" key="3">
    <source>
        <dbReference type="Proteomes" id="UP000199087"/>
    </source>
</evidence>
<protein>
    <submittedName>
        <fullName evidence="2">Uncharacterized protein</fullName>
    </submittedName>
</protein>
<accession>A0A0U1P3F7</accession>
<dbReference type="Proteomes" id="UP000199087">
    <property type="component" value="Unassembled WGS sequence"/>
</dbReference>
<gene>
    <name evidence="2" type="ORF">BN000_04810</name>
</gene>